<accession>A0ABZ1YSC3</accession>
<name>A0ABZ1YSC3_9NOCA</name>
<evidence type="ECO:0008006" key="3">
    <source>
        <dbReference type="Google" id="ProtNLM"/>
    </source>
</evidence>
<organism evidence="1 2">
    <name type="scientific">Nocardia vinacea</name>
    <dbReference type="NCBI Taxonomy" id="96468"/>
    <lineage>
        <taxon>Bacteria</taxon>
        <taxon>Bacillati</taxon>
        <taxon>Actinomycetota</taxon>
        <taxon>Actinomycetes</taxon>
        <taxon>Mycobacteriales</taxon>
        <taxon>Nocardiaceae</taxon>
        <taxon>Nocardia</taxon>
    </lineage>
</organism>
<keyword evidence="2" id="KW-1185">Reference proteome</keyword>
<dbReference type="EMBL" id="CP109441">
    <property type="protein sequence ID" value="WUV44855.1"/>
    <property type="molecule type" value="Genomic_DNA"/>
</dbReference>
<proteinExistence type="predicted"/>
<sequence length="144" mass="16057">MLVVDASRRALRQVAIDRLAQMSEQGFLSSDHVRSTAETLGVAERTVWRWVSARKLETPGLQRDRFRIDDRLRVRLACWRGNAAAPERELAEQHRAGDPPVPSVSTVGLPGVVRVDQGKDFLSGTVREALGPSGWWTCRATPRT</sequence>
<evidence type="ECO:0000313" key="1">
    <source>
        <dbReference type="EMBL" id="WUV44855.1"/>
    </source>
</evidence>
<reference evidence="1" key="1">
    <citation type="submission" date="2022-10" db="EMBL/GenBank/DDBJ databases">
        <title>The complete genomes of actinobacterial strains from the NBC collection.</title>
        <authorList>
            <person name="Joergensen T.S."/>
            <person name="Alvarez Arevalo M."/>
            <person name="Sterndorff E.B."/>
            <person name="Faurdal D."/>
            <person name="Vuksanovic O."/>
            <person name="Mourched A.-S."/>
            <person name="Charusanti P."/>
            <person name="Shaw S."/>
            <person name="Blin K."/>
            <person name="Weber T."/>
        </authorList>
    </citation>
    <scope>NUCLEOTIDE SEQUENCE</scope>
    <source>
        <strain evidence="1">NBC_01482</strain>
    </source>
</reference>
<evidence type="ECO:0000313" key="2">
    <source>
        <dbReference type="Proteomes" id="UP001432062"/>
    </source>
</evidence>
<dbReference type="RefSeq" id="WP_329408015.1">
    <property type="nucleotide sequence ID" value="NZ_CP109441.1"/>
</dbReference>
<dbReference type="Proteomes" id="UP001432062">
    <property type="component" value="Chromosome"/>
</dbReference>
<gene>
    <name evidence="1" type="ORF">OG563_37885</name>
</gene>
<protein>
    <recommendedName>
        <fullName evidence="3">Integrase catalytic domain-containing protein</fullName>
    </recommendedName>
</protein>